<dbReference type="PANTHER" id="PTHR20898">
    <property type="entry name" value="DAEDALUS ON 3-RELATED-RELATED"/>
    <property type="match status" value="1"/>
</dbReference>
<accession>A0A1I8NED2</accession>
<gene>
    <name evidence="1" type="primary">101898887</name>
</gene>
<proteinExistence type="predicted"/>
<dbReference type="AlphaFoldDB" id="A0A1I8NED2"/>
<sequence length="174" mass="19685">MSGRFFPAIQSKKPTFSVEISNLSCEILDDLVKQFTCQLEKLENSKYYLSFLFVLRRQLPLKADMAVVLDATPRGGLKAIKFVNLKVRVCDALSTIKSNPLVSSISEQIAKCSNLPLRCPVKANILYNISNMLIDKDIIPIYAPSLDYNFTFRFLEQNTKYGNVFVYGSVKRLG</sequence>
<evidence type="ECO:0000313" key="1">
    <source>
        <dbReference type="EnsemblMetazoa" id="MDOA014329-PA"/>
    </source>
</evidence>
<name>A0A1I8NED2_MUSDO</name>
<dbReference type="VEuPathDB" id="VectorBase:MDOMA2_014692"/>
<protein>
    <submittedName>
        <fullName evidence="1">Uncharacterized protein</fullName>
    </submittedName>
</protein>
<dbReference type="PANTHER" id="PTHR20898:SF0">
    <property type="entry name" value="DAEDALUS ON 3-RELATED"/>
    <property type="match status" value="1"/>
</dbReference>
<dbReference type="InterPro" id="IPR010512">
    <property type="entry name" value="DUF1091"/>
</dbReference>
<dbReference type="SMART" id="SM00697">
    <property type="entry name" value="DM8"/>
    <property type="match status" value="1"/>
</dbReference>
<dbReference type="Pfam" id="PF06477">
    <property type="entry name" value="DUF1091"/>
    <property type="match status" value="1"/>
</dbReference>
<dbReference type="VEuPathDB" id="VectorBase:MDOA014329"/>
<reference evidence="1" key="1">
    <citation type="submission" date="2020-05" db="UniProtKB">
        <authorList>
            <consortium name="EnsemblMetazoa"/>
        </authorList>
    </citation>
    <scope>IDENTIFICATION</scope>
    <source>
        <strain evidence="1">Aabys</strain>
    </source>
</reference>
<organism evidence="1">
    <name type="scientific">Musca domestica</name>
    <name type="common">House fly</name>
    <dbReference type="NCBI Taxonomy" id="7370"/>
    <lineage>
        <taxon>Eukaryota</taxon>
        <taxon>Metazoa</taxon>
        <taxon>Ecdysozoa</taxon>
        <taxon>Arthropoda</taxon>
        <taxon>Hexapoda</taxon>
        <taxon>Insecta</taxon>
        <taxon>Pterygota</taxon>
        <taxon>Neoptera</taxon>
        <taxon>Endopterygota</taxon>
        <taxon>Diptera</taxon>
        <taxon>Brachycera</taxon>
        <taxon>Muscomorpha</taxon>
        <taxon>Muscoidea</taxon>
        <taxon>Muscidae</taxon>
        <taxon>Musca</taxon>
    </lineage>
</organism>
<dbReference type="EnsemblMetazoa" id="MDOA014329-RA">
    <property type="protein sequence ID" value="MDOA014329-PA"/>
    <property type="gene ID" value="MDOA014329"/>
</dbReference>